<dbReference type="EMBL" id="JAUOPB010000007">
    <property type="protein sequence ID" value="MDO6422858.1"/>
    <property type="molecule type" value="Genomic_DNA"/>
</dbReference>
<dbReference type="RefSeq" id="WP_303492736.1">
    <property type="nucleotide sequence ID" value="NZ_JAUOPB010000007.1"/>
</dbReference>
<name>A0AAW7X7T4_9GAMM</name>
<reference evidence="2" key="1">
    <citation type="submission" date="2023-07" db="EMBL/GenBank/DDBJ databases">
        <title>Genome content predicts the carbon catabolic preferences of heterotrophic bacteria.</title>
        <authorList>
            <person name="Gralka M."/>
        </authorList>
    </citation>
    <scope>NUCLEOTIDE SEQUENCE</scope>
    <source>
        <strain evidence="2">I3M17_2</strain>
    </source>
</reference>
<dbReference type="InterPro" id="IPR029058">
    <property type="entry name" value="AB_hydrolase_fold"/>
</dbReference>
<gene>
    <name evidence="2" type="ORF">Q4521_10260</name>
</gene>
<dbReference type="Pfam" id="PF20408">
    <property type="entry name" value="Abhydrolase_11"/>
    <property type="match status" value="1"/>
</dbReference>
<comment type="caution">
    <text evidence="2">The sequence shown here is derived from an EMBL/GenBank/DDBJ whole genome shotgun (WGS) entry which is preliminary data.</text>
</comment>
<dbReference type="Proteomes" id="UP001169760">
    <property type="component" value="Unassembled WGS sequence"/>
</dbReference>
<dbReference type="SUPFAM" id="SSF53474">
    <property type="entry name" value="alpha/beta-Hydrolases"/>
    <property type="match status" value="1"/>
</dbReference>
<evidence type="ECO:0000313" key="2">
    <source>
        <dbReference type="EMBL" id="MDO6422858.1"/>
    </source>
</evidence>
<dbReference type="PANTHER" id="PTHR13136">
    <property type="entry name" value="TESTIS DEVELOPMENT PROTEIN PRTD"/>
    <property type="match status" value="1"/>
</dbReference>
<dbReference type="InterPro" id="IPR026555">
    <property type="entry name" value="NSL3/Tex30"/>
</dbReference>
<dbReference type="InterPro" id="IPR046879">
    <property type="entry name" value="KANL3/Tex30_Abhydrolase"/>
</dbReference>
<sequence length="218" mass="23495">MTINTLPERFLVNAAQPQAPVLLLAHGAGAPMDSPFMEVLARELVQQGVSVVRFEFPYMAQRRTGGSKRPAPKADTLIDFFREQIQLVTRHIDCPLFIGGKSMGARIGTMTAAQQPVLGALGFGYPFHAPGKPAGNRVDHLAGLDVPVQIIQGTRDPFGKPEDVQSYALAASVNVHWLQTADHDFKPLKASGLTQAQCIAAAAEQAAQFIKNVNENLS</sequence>
<feature type="domain" description="KANL3/Tex30 alpha/beta hydrolase-like" evidence="1">
    <location>
        <begin position="20"/>
        <end position="211"/>
    </location>
</feature>
<dbReference type="Gene3D" id="3.40.50.1820">
    <property type="entry name" value="alpha/beta hydrolase"/>
    <property type="match status" value="1"/>
</dbReference>
<accession>A0AAW7X7T4</accession>
<evidence type="ECO:0000259" key="1">
    <source>
        <dbReference type="Pfam" id="PF20408"/>
    </source>
</evidence>
<organism evidence="2 3">
    <name type="scientific">Saccharophagus degradans</name>
    <dbReference type="NCBI Taxonomy" id="86304"/>
    <lineage>
        <taxon>Bacteria</taxon>
        <taxon>Pseudomonadati</taxon>
        <taxon>Pseudomonadota</taxon>
        <taxon>Gammaproteobacteria</taxon>
        <taxon>Cellvibrionales</taxon>
        <taxon>Cellvibrionaceae</taxon>
        <taxon>Saccharophagus</taxon>
    </lineage>
</organism>
<protein>
    <submittedName>
        <fullName evidence="2">Esterase</fullName>
    </submittedName>
</protein>
<dbReference type="PANTHER" id="PTHR13136:SF11">
    <property type="entry name" value="TESTIS-EXPRESSED PROTEIN 30"/>
    <property type="match status" value="1"/>
</dbReference>
<evidence type="ECO:0000313" key="3">
    <source>
        <dbReference type="Proteomes" id="UP001169760"/>
    </source>
</evidence>
<proteinExistence type="predicted"/>
<dbReference type="AlphaFoldDB" id="A0AAW7X7T4"/>